<dbReference type="PANTHER" id="PTHR22916">
    <property type="entry name" value="GLYCOSYLTRANSFERASE"/>
    <property type="match status" value="1"/>
</dbReference>
<feature type="transmembrane region" description="Helical" evidence="1">
    <location>
        <begin position="296"/>
        <end position="317"/>
    </location>
</feature>
<evidence type="ECO:0000259" key="2">
    <source>
        <dbReference type="Pfam" id="PF00535"/>
    </source>
</evidence>
<proteinExistence type="predicted"/>
<keyword evidence="3" id="KW-0808">Transferase</keyword>
<keyword evidence="4" id="KW-1185">Reference proteome</keyword>
<dbReference type="PANTHER" id="PTHR22916:SF3">
    <property type="entry name" value="UDP-GLCNAC:BETAGAL BETA-1,3-N-ACETYLGLUCOSAMINYLTRANSFERASE-LIKE PROTEIN 1"/>
    <property type="match status" value="1"/>
</dbReference>
<dbReference type="InterPro" id="IPR001173">
    <property type="entry name" value="Glyco_trans_2-like"/>
</dbReference>
<dbReference type="RefSeq" id="WP_283266486.1">
    <property type="nucleotide sequence ID" value="NZ_CP125669.1"/>
</dbReference>
<accession>A0ABY8S0Q5</accession>
<reference evidence="3 4" key="1">
    <citation type="submission" date="2023-05" db="EMBL/GenBank/DDBJ databases">
        <title>The complete genome of Acinetobacter sp. nov KCTC 92772.</title>
        <authorList>
            <person name="Zhou G."/>
        </authorList>
    </citation>
    <scope>NUCLEOTIDE SEQUENCE [LARGE SCALE GENOMIC DNA]</scope>
    <source>
        <strain evidence="3 4">KCTC 92772</strain>
    </source>
</reference>
<dbReference type="EMBL" id="CP125669">
    <property type="protein sequence ID" value="WHP04866.1"/>
    <property type="molecule type" value="Genomic_DNA"/>
</dbReference>
<gene>
    <name evidence="3" type="ORF">QLH32_12515</name>
</gene>
<keyword evidence="3" id="KW-0328">Glycosyltransferase</keyword>
<dbReference type="SUPFAM" id="SSF53448">
    <property type="entry name" value="Nucleotide-diphospho-sugar transferases"/>
    <property type="match status" value="1"/>
</dbReference>
<sequence>MNQTVIYHREAPSITIFLFAYNQEKYVQKACEAVLAQDYQGHLEIIFSDDCSRDNTFQIMSKIAKNYTGTHVLRLNRNPHNMGLIPHINLIHQLATGELLIVAAGDDISLANRVSEIVEAYRQAEQQPTSIHSSVYKMSPEGEVLDIWIPPIHDLPKKLDVYALSSSLLIGATHAWHKSLFDRFGDIQQLGAYEDLVLAYRSALLNGLVYIDKPLVNYRLGVGISGAGKQEAQDNKDPQIFKGKLLSELKIKIPVLKQRLIDSKHIQAPQNIITLIQDEIYRSEIQKKLLTEEGNFFQQLYCAISVSFMIYFLRVWFRWVRKGLR</sequence>
<protein>
    <submittedName>
        <fullName evidence="3">Glycosyltransferase</fullName>
        <ecNumber evidence="3">2.4.-.-</ecNumber>
    </submittedName>
</protein>
<evidence type="ECO:0000313" key="3">
    <source>
        <dbReference type="EMBL" id="WHP04866.1"/>
    </source>
</evidence>
<dbReference type="Pfam" id="PF00535">
    <property type="entry name" value="Glycos_transf_2"/>
    <property type="match status" value="1"/>
</dbReference>
<evidence type="ECO:0000313" key="4">
    <source>
        <dbReference type="Proteomes" id="UP001229836"/>
    </source>
</evidence>
<dbReference type="GO" id="GO:0016757">
    <property type="term" value="F:glycosyltransferase activity"/>
    <property type="evidence" value="ECO:0007669"/>
    <property type="project" value="UniProtKB-KW"/>
</dbReference>
<keyword evidence="1" id="KW-0812">Transmembrane</keyword>
<keyword evidence="1" id="KW-0472">Membrane</keyword>
<name>A0ABY8S0Q5_9GAMM</name>
<dbReference type="Gene3D" id="3.90.550.10">
    <property type="entry name" value="Spore Coat Polysaccharide Biosynthesis Protein SpsA, Chain A"/>
    <property type="match status" value="1"/>
</dbReference>
<evidence type="ECO:0000256" key="1">
    <source>
        <dbReference type="SAM" id="Phobius"/>
    </source>
</evidence>
<dbReference type="Proteomes" id="UP001229836">
    <property type="component" value="Chromosome"/>
</dbReference>
<dbReference type="EC" id="2.4.-.-" evidence="3"/>
<organism evidence="3 4">
    <name type="scientific">Acinetobacter corruptisaponis</name>
    <dbReference type="NCBI Taxonomy" id="3045147"/>
    <lineage>
        <taxon>Bacteria</taxon>
        <taxon>Pseudomonadati</taxon>
        <taxon>Pseudomonadota</taxon>
        <taxon>Gammaproteobacteria</taxon>
        <taxon>Moraxellales</taxon>
        <taxon>Moraxellaceae</taxon>
        <taxon>Acinetobacter</taxon>
    </lineage>
</organism>
<dbReference type="InterPro" id="IPR029044">
    <property type="entry name" value="Nucleotide-diphossugar_trans"/>
</dbReference>
<feature type="domain" description="Glycosyltransferase 2-like" evidence="2">
    <location>
        <begin position="16"/>
        <end position="123"/>
    </location>
</feature>
<keyword evidence="1" id="KW-1133">Transmembrane helix</keyword>